<accession>Q2H0Y7</accession>
<evidence type="ECO:0000313" key="2">
    <source>
        <dbReference type="Proteomes" id="UP000001056"/>
    </source>
</evidence>
<dbReference type="InParanoid" id="Q2H0Y7"/>
<dbReference type="EMBL" id="CH408032">
    <property type="protein sequence ID" value="EAQ87940.1"/>
    <property type="molecule type" value="Genomic_DNA"/>
</dbReference>
<reference evidence="2" key="1">
    <citation type="journal article" date="2015" name="Genome Announc.">
        <title>Draft genome sequence of the cellulolytic fungus Chaetomium globosum.</title>
        <authorList>
            <person name="Cuomo C.A."/>
            <person name="Untereiner W.A."/>
            <person name="Ma L.-J."/>
            <person name="Grabherr M."/>
            <person name="Birren B.W."/>
        </authorList>
    </citation>
    <scope>NUCLEOTIDE SEQUENCE [LARGE SCALE GENOMIC DNA]</scope>
    <source>
        <strain evidence="2">ATCC 6205 / CBS 148.51 / DSM 1962 / NBRC 6347 / NRRL 1970</strain>
    </source>
</reference>
<evidence type="ECO:0000313" key="1">
    <source>
        <dbReference type="EMBL" id="EAQ87940.1"/>
    </source>
</evidence>
<sequence length="64" mass="7196">MAVKEPACFPQQHKARSAGLGVLHATPPDAAQAQQHHARRAAMQRIFSPVEQALLWRWHIYSTP</sequence>
<organism evidence="1 2">
    <name type="scientific">Chaetomium globosum (strain ATCC 6205 / CBS 148.51 / DSM 1962 / NBRC 6347 / NRRL 1970)</name>
    <name type="common">Soil fungus</name>
    <dbReference type="NCBI Taxonomy" id="306901"/>
    <lineage>
        <taxon>Eukaryota</taxon>
        <taxon>Fungi</taxon>
        <taxon>Dikarya</taxon>
        <taxon>Ascomycota</taxon>
        <taxon>Pezizomycotina</taxon>
        <taxon>Sordariomycetes</taxon>
        <taxon>Sordariomycetidae</taxon>
        <taxon>Sordariales</taxon>
        <taxon>Chaetomiaceae</taxon>
        <taxon>Chaetomium</taxon>
    </lineage>
</organism>
<dbReference type="VEuPathDB" id="FungiDB:CHGG_04559"/>
<dbReference type="AlphaFoldDB" id="Q2H0Y7"/>
<dbReference type="RefSeq" id="XP_001223773.1">
    <property type="nucleotide sequence ID" value="XM_001223772.1"/>
</dbReference>
<dbReference type="GeneID" id="4391642"/>
<name>Q2H0Y7_CHAGB</name>
<proteinExistence type="predicted"/>
<dbReference type="HOGENOM" id="CLU_2867480_0_0_1"/>
<protein>
    <submittedName>
        <fullName evidence="1">Uncharacterized protein</fullName>
    </submittedName>
</protein>
<dbReference type="Proteomes" id="UP000001056">
    <property type="component" value="Unassembled WGS sequence"/>
</dbReference>
<gene>
    <name evidence="1" type="ORF">CHGG_04559</name>
</gene>
<keyword evidence="2" id="KW-1185">Reference proteome</keyword>